<name>A0A286TX63_9BACT</name>
<evidence type="ECO:0000256" key="1">
    <source>
        <dbReference type="SAM" id="MobiDB-lite"/>
    </source>
</evidence>
<keyword evidence="2" id="KW-0472">Membrane</keyword>
<dbReference type="Pfam" id="PF05643">
    <property type="entry name" value="GNA1162-like"/>
    <property type="match status" value="1"/>
</dbReference>
<reference evidence="4" key="1">
    <citation type="journal article" date="2017" name="Environ. Microbiol. Rep.">
        <title>Genetic Diversity of Marine Anaerobic Ammonium-Oxidizing Bacteria as Revealed by Genomic and Proteomic Analyses of 'Candidatus Scalindua japonica'.</title>
        <authorList>
            <person name="Oshiki M."/>
            <person name="Mizuto K."/>
            <person name="Kimura Z."/>
            <person name="Kindaichi T."/>
            <person name="Satoh H."/>
            <person name="Okabe S."/>
        </authorList>
    </citation>
    <scope>NUCLEOTIDE SEQUENCE [LARGE SCALE GENOMIC DNA]</scope>
    <source>
        <strain evidence="4">husup-a2</strain>
    </source>
</reference>
<protein>
    <recommendedName>
        <fullName evidence="5">Lipoprotein</fullName>
    </recommendedName>
</protein>
<accession>A0A286TX63</accession>
<dbReference type="OrthoDB" id="176320at2"/>
<dbReference type="Proteomes" id="UP000218542">
    <property type="component" value="Unassembled WGS sequence"/>
</dbReference>
<keyword evidence="2" id="KW-0812">Transmembrane</keyword>
<dbReference type="EMBL" id="BAOS01000011">
    <property type="protein sequence ID" value="GAX60466.1"/>
    <property type="molecule type" value="Genomic_DNA"/>
</dbReference>
<evidence type="ECO:0000256" key="2">
    <source>
        <dbReference type="SAM" id="Phobius"/>
    </source>
</evidence>
<dbReference type="Gene3D" id="3.40.50.10610">
    <property type="entry name" value="ABC-type transport auxiliary lipoprotein component"/>
    <property type="match status" value="1"/>
</dbReference>
<evidence type="ECO:0000313" key="4">
    <source>
        <dbReference type="Proteomes" id="UP000218542"/>
    </source>
</evidence>
<comment type="caution">
    <text evidence="3">The sequence shown here is derived from an EMBL/GenBank/DDBJ whole genome shotgun (WGS) entry which is preliminary data.</text>
</comment>
<dbReference type="AlphaFoldDB" id="A0A286TX63"/>
<feature type="region of interest" description="Disordered" evidence="1">
    <location>
        <begin position="373"/>
        <end position="411"/>
    </location>
</feature>
<organism evidence="3 4">
    <name type="scientific">Candidatus Scalindua japonica</name>
    <dbReference type="NCBI Taxonomy" id="1284222"/>
    <lineage>
        <taxon>Bacteria</taxon>
        <taxon>Pseudomonadati</taxon>
        <taxon>Planctomycetota</taxon>
        <taxon>Candidatus Brocadiia</taxon>
        <taxon>Candidatus Brocadiales</taxon>
        <taxon>Candidatus Scalinduaceae</taxon>
        <taxon>Candidatus Scalindua</taxon>
    </lineage>
</organism>
<feature type="transmembrane region" description="Helical" evidence="2">
    <location>
        <begin position="80"/>
        <end position="100"/>
    </location>
</feature>
<proteinExistence type="predicted"/>
<keyword evidence="4" id="KW-1185">Reference proteome</keyword>
<evidence type="ECO:0008006" key="5">
    <source>
        <dbReference type="Google" id="ProtNLM"/>
    </source>
</evidence>
<evidence type="ECO:0000313" key="3">
    <source>
        <dbReference type="EMBL" id="GAX60466.1"/>
    </source>
</evidence>
<sequence>MVVTRGRVNKNQSHLGRYGTSHTRLGNMVSASYQQIQKHERYYMLKIVTKLKRFLKYRFRVFLIIKRKEELEMCKHMKNFISVFKVVKGLAVLLFISLFVTGCFSNDGKRRTTGEEPFFQREEGLAEHGKKKTLDRIYQIDPGGKEFKISDKFYTDPPRKIAILPFDNLVGGKYILNSVPIPRFSKKETDGWNWTYSNRLRRFFFGHFASREFVDIELMYVDKMLQELEILTPNDLYKIPAQELGEILGADALIYGQVTKYKNSYYALFKQIKIGLSIKCVSTKDGSILFEGEQRRHDNDIRVATNPIDFVIASFQNFMSMRDVYAARASEEVVRELVIRIPIINSFIEEEEQRIKEKIKARLSVLPTVDTTVADKDNDGDTASQSILDKTESRTQEDLPDTLIRTGPVGS</sequence>
<gene>
    <name evidence="3" type="ORF">SCALIN_C11_0077</name>
</gene>
<keyword evidence="2" id="KW-1133">Transmembrane helix</keyword>
<dbReference type="InterPro" id="IPR008517">
    <property type="entry name" value="GNA1162-like"/>
</dbReference>